<dbReference type="CDD" id="cd04455">
    <property type="entry name" value="S1_NusA"/>
    <property type="match status" value="1"/>
</dbReference>
<dbReference type="Pfam" id="PF08529">
    <property type="entry name" value="NusA_N"/>
    <property type="match status" value="1"/>
</dbReference>
<dbReference type="PROSITE" id="PS50084">
    <property type="entry name" value="KH_TYPE_1"/>
    <property type="match status" value="1"/>
</dbReference>
<dbReference type="EMBL" id="BRPL01000002">
    <property type="protein sequence ID" value="GLB46945.1"/>
    <property type="molecule type" value="Genomic_DNA"/>
</dbReference>
<keyword evidence="5 7" id="KW-0805">Transcription regulation</keyword>
<evidence type="ECO:0000256" key="7">
    <source>
        <dbReference type="HAMAP-Rule" id="MF_00945"/>
    </source>
</evidence>
<dbReference type="FunFam" id="3.30.1480.10:FF:000002">
    <property type="entry name" value="Transcription termination/antitermination protein NusA"/>
    <property type="match status" value="1"/>
</dbReference>
<evidence type="ECO:0000259" key="9">
    <source>
        <dbReference type="SMART" id="SM00316"/>
    </source>
</evidence>
<dbReference type="CDD" id="cd02134">
    <property type="entry name" value="KH-II_NusA_rpt1"/>
    <property type="match status" value="1"/>
</dbReference>
<dbReference type="FunFam" id="3.30.300.20:FF:000005">
    <property type="entry name" value="Transcription termination/antitermination protein NusA"/>
    <property type="match status" value="1"/>
</dbReference>
<dbReference type="RefSeq" id="WP_286136408.1">
    <property type="nucleotide sequence ID" value="NZ_BRPL01000002.1"/>
</dbReference>
<dbReference type="PANTHER" id="PTHR22648:SF0">
    <property type="entry name" value="TRANSCRIPTION TERMINATION_ANTITERMINATION PROTEIN NUSA"/>
    <property type="match status" value="1"/>
</dbReference>
<evidence type="ECO:0000256" key="6">
    <source>
        <dbReference type="ARBA" id="ARBA00023163"/>
    </source>
</evidence>
<organism evidence="10 11">
    <name type="scientific">Philodulcilactobacillus myokoensis</name>
    <dbReference type="NCBI Taxonomy" id="2929573"/>
    <lineage>
        <taxon>Bacteria</taxon>
        <taxon>Bacillati</taxon>
        <taxon>Bacillota</taxon>
        <taxon>Bacilli</taxon>
        <taxon>Lactobacillales</taxon>
        <taxon>Lactobacillaceae</taxon>
        <taxon>Philodulcilactobacillus</taxon>
    </lineage>
</organism>
<gene>
    <name evidence="7 10" type="primary">nusA</name>
    <name evidence="10" type="ORF">WR164_09240</name>
</gene>
<dbReference type="InterPro" id="IPR058582">
    <property type="entry name" value="KH_NusA_2nd"/>
</dbReference>
<dbReference type="Pfam" id="PF00575">
    <property type="entry name" value="S1"/>
    <property type="match status" value="1"/>
</dbReference>
<dbReference type="AlphaFoldDB" id="A0A9W6B131"/>
<reference evidence="10" key="2">
    <citation type="journal article" date="2023" name="PLoS ONE">
        <title>Philodulcilactobacillus myokoensis gen. nov., sp. nov., a fructophilic, acidophilic, and agar-phobic lactic acid bacterium isolated from fermented vegetable extracts.</title>
        <authorList>
            <person name="Kouya T."/>
            <person name="Ishiyama Y."/>
            <person name="Ohashi S."/>
            <person name="Kumakubo R."/>
            <person name="Yamazaki T."/>
            <person name="Otaki T."/>
        </authorList>
    </citation>
    <scope>NUCLEOTIDE SEQUENCE</scope>
    <source>
        <strain evidence="10">WR16-4</strain>
    </source>
</reference>
<evidence type="ECO:0000313" key="11">
    <source>
        <dbReference type="Proteomes" id="UP001144204"/>
    </source>
</evidence>
<dbReference type="InterPro" id="IPR012340">
    <property type="entry name" value="NA-bd_OB-fold"/>
</dbReference>
<dbReference type="GO" id="GO:0006353">
    <property type="term" value="P:DNA-templated transcription termination"/>
    <property type="evidence" value="ECO:0007669"/>
    <property type="project" value="UniProtKB-UniRule"/>
</dbReference>
<comment type="function">
    <text evidence="7">Participates in both transcription termination and antitermination.</text>
</comment>
<evidence type="ECO:0000313" key="10">
    <source>
        <dbReference type="EMBL" id="GLB46945.1"/>
    </source>
</evidence>
<dbReference type="GO" id="GO:0003723">
    <property type="term" value="F:RNA binding"/>
    <property type="evidence" value="ECO:0007669"/>
    <property type="project" value="UniProtKB-UniRule"/>
</dbReference>
<comment type="similarity">
    <text evidence="7">Belongs to the NusA family.</text>
</comment>
<dbReference type="Gene3D" id="2.40.50.140">
    <property type="entry name" value="Nucleic acid-binding proteins"/>
    <property type="match status" value="1"/>
</dbReference>
<evidence type="ECO:0000256" key="8">
    <source>
        <dbReference type="SAM" id="MobiDB-lite"/>
    </source>
</evidence>
<dbReference type="Proteomes" id="UP001144204">
    <property type="component" value="Unassembled WGS sequence"/>
</dbReference>
<dbReference type="SUPFAM" id="SSF50249">
    <property type="entry name" value="Nucleic acid-binding proteins"/>
    <property type="match status" value="1"/>
</dbReference>
<dbReference type="NCBIfam" id="TIGR01953">
    <property type="entry name" value="NusA"/>
    <property type="match status" value="1"/>
</dbReference>
<dbReference type="InterPro" id="IPR015946">
    <property type="entry name" value="KH_dom-like_a/b"/>
</dbReference>
<dbReference type="HAMAP" id="MF_00945_B">
    <property type="entry name" value="NusA_B"/>
    <property type="match status" value="1"/>
</dbReference>
<accession>A0A9W6B131</accession>
<dbReference type="InterPro" id="IPR025249">
    <property type="entry name" value="TF_NusA_KH_1st"/>
</dbReference>
<dbReference type="InterPro" id="IPR036555">
    <property type="entry name" value="NusA_N_sf"/>
</dbReference>
<feature type="compositionally biased region" description="Basic and acidic residues" evidence="8">
    <location>
        <begin position="356"/>
        <end position="366"/>
    </location>
</feature>
<dbReference type="PANTHER" id="PTHR22648">
    <property type="entry name" value="TRANSCRIPTION TERMINATION FACTOR NUSA"/>
    <property type="match status" value="1"/>
</dbReference>
<comment type="subunit">
    <text evidence="7">Monomer. Binds directly to the core enzyme of the DNA-dependent RNA polymerase and to nascent RNA.</text>
</comment>
<reference evidence="10" key="1">
    <citation type="submission" date="2022-07" db="EMBL/GenBank/DDBJ databases">
        <authorList>
            <person name="Kouya T."/>
            <person name="Ishiyama Y."/>
        </authorList>
    </citation>
    <scope>NUCLEOTIDE SEQUENCE</scope>
    <source>
        <strain evidence="10">WR16-4</strain>
    </source>
</reference>
<dbReference type="FunFam" id="3.30.300.20:FF:000002">
    <property type="entry name" value="Transcription termination/antitermination protein NusA"/>
    <property type="match status" value="1"/>
</dbReference>
<dbReference type="Pfam" id="PF26594">
    <property type="entry name" value="KH_NusA_2nd"/>
    <property type="match status" value="1"/>
</dbReference>
<feature type="compositionally biased region" description="Basic and acidic residues" evidence="8">
    <location>
        <begin position="337"/>
        <end position="346"/>
    </location>
</feature>
<name>A0A9W6B131_9LACO</name>
<evidence type="ECO:0000256" key="5">
    <source>
        <dbReference type="ARBA" id="ARBA00023015"/>
    </source>
</evidence>
<dbReference type="GO" id="GO:0005829">
    <property type="term" value="C:cytosol"/>
    <property type="evidence" value="ECO:0007669"/>
    <property type="project" value="TreeGrafter"/>
</dbReference>
<sequence length="377" mass="42217">MSKELVGAFDALEKEKGIKKETIISALEAALTSAYKRNYNQAQNVDVEFDQKHGAIHVYAVKKIVDQVADSRLEYSLDDALQINKGYEVGDEIKFEVTPKNFGRIAAQTAKQVVMQRIREAERQGVYDQYSKYQDELITGEVEREDNRFVYINLGKVEAVMPKRGQMPNEVYRPQDKIKVYVTRVEDASKGPQVFVSRTAPGLLKRLFEQEVPEIYDGTVEILSIAREAGDRAKVAVRSTVDGIDPVGTTVGPRGERVQSIVNQLDGENMDIVQWTDNKAEFIANALNPAEVLDVIFDPDNEQACTVVVPDDQLSLAIGKRGQNARLAAKLTDYKIDIKSESEMKSSDNTNNNESSDDKESDKDQNDESSQTKPDEK</sequence>
<evidence type="ECO:0000256" key="4">
    <source>
        <dbReference type="ARBA" id="ARBA00022884"/>
    </source>
</evidence>
<keyword evidence="1 7" id="KW-0806">Transcription termination</keyword>
<dbReference type="InterPro" id="IPR003029">
    <property type="entry name" value="S1_domain"/>
</dbReference>
<dbReference type="Pfam" id="PF13184">
    <property type="entry name" value="KH_NusA_1st"/>
    <property type="match status" value="1"/>
</dbReference>
<keyword evidence="3 7" id="KW-0889">Transcription antitermination</keyword>
<dbReference type="GO" id="GO:0003700">
    <property type="term" value="F:DNA-binding transcription factor activity"/>
    <property type="evidence" value="ECO:0007669"/>
    <property type="project" value="InterPro"/>
</dbReference>
<keyword evidence="2 7" id="KW-0963">Cytoplasm</keyword>
<feature type="region of interest" description="Disordered" evidence="8">
    <location>
        <begin position="337"/>
        <end position="377"/>
    </location>
</feature>
<dbReference type="GO" id="GO:0031564">
    <property type="term" value="P:transcription antitermination"/>
    <property type="evidence" value="ECO:0007669"/>
    <property type="project" value="UniProtKB-UniRule"/>
</dbReference>
<dbReference type="Gene3D" id="3.30.300.20">
    <property type="match status" value="2"/>
</dbReference>
<dbReference type="SUPFAM" id="SSF54814">
    <property type="entry name" value="Prokaryotic type KH domain (KH-domain type II)"/>
    <property type="match status" value="2"/>
</dbReference>
<comment type="caution">
    <text evidence="10">The sequence shown here is derived from an EMBL/GenBank/DDBJ whole genome shotgun (WGS) entry which is preliminary data.</text>
</comment>
<dbReference type="InterPro" id="IPR010213">
    <property type="entry name" value="TF_NusA"/>
</dbReference>
<keyword evidence="6 7" id="KW-0804">Transcription</keyword>
<dbReference type="SMART" id="SM00316">
    <property type="entry name" value="S1"/>
    <property type="match status" value="1"/>
</dbReference>
<dbReference type="SUPFAM" id="SSF69705">
    <property type="entry name" value="Transcription factor NusA, N-terminal domain"/>
    <property type="match status" value="1"/>
</dbReference>
<protein>
    <recommendedName>
        <fullName evidence="7">Transcription termination/antitermination protein NusA</fullName>
    </recommendedName>
</protein>
<keyword evidence="4 7" id="KW-0694">RNA-binding</keyword>
<evidence type="ECO:0000256" key="3">
    <source>
        <dbReference type="ARBA" id="ARBA00022814"/>
    </source>
</evidence>
<evidence type="ECO:0000256" key="2">
    <source>
        <dbReference type="ARBA" id="ARBA00022490"/>
    </source>
</evidence>
<proteinExistence type="inferred from homology"/>
<dbReference type="InterPro" id="IPR030842">
    <property type="entry name" value="TF_NusA_bacterial"/>
</dbReference>
<dbReference type="Gene3D" id="3.30.1480.10">
    <property type="entry name" value="NusA, N-terminal domain"/>
    <property type="match status" value="1"/>
</dbReference>
<dbReference type="CDD" id="cd22529">
    <property type="entry name" value="KH-II_NusA_rpt2"/>
    <property type="match status" value="1"/>
</dbReference>
<evidence type="ECO:0000256" key="1">
    <source>
        <dbReference type="ARBA" id="ARBA00022472"/>
    </source>
</evidence>
<comment type="subcellular location">
    <subcellularLocation>
        <location evidence="7">Cytoplasm</location>
    </subcellularLocation>
</comment>
<feature type="domain" description="S1 motif" evidence="9">
    <location>
        <begin position="133"/>
        <end position="199"/>
    </location>
</feature>
<dbReference type="InterPro" id="IPR009019">
    <property type="entry name" value="KH_sf_prok-type"/>
</dbReference>
<keyword evidence="11" id="KW-1185">Reference proteome</keyword>
<dbReference type="InterPro" id="IPR013735">
    <property type="entry name" value="TF_NusA_N"/>
</dbReference>